<dbReference type="RefSeq" id="WP_391937456.1">
    <property type="nucleotide sequence ID" value="NZ_JBIBSM010000024.1"/>
</dbReference>
<feature type="region of interest" description="Disordered" evidence="1">
    <location>
        <begin position="1"/>
        <end position="22"/>
    </location>
</feature>
<feature type="compositionally biased region" description="Low complexity" evidence="1">
    <location>
        <begin position="65"/>
        <end position="75"/>
    </location>
</feature>
<keyword evidence="3" id="KW-1185">Reference proteome</keyword>
<reference evidence="2 3" key="1">
    <citation type="submission" date="2024-10" db="EMBL/GenBank/DDBJ databases">
        <title>The Natural Products Discovery Center: Release of the First 8490 Sequenced Strains for Exploring Actinobacteria Biosynthetic Diversity.</title>
        <authorList>
            <person name="Kalkreuter E."/>
            <person name="Kautsar S.A."/>
            <person name="Yang D."/>
            <person name="Bader C.D."/>
            <person name="Teijaro C.N."/>
            <person name="Fluegel L."/>
            <person name="Davis C.M."/>
            <person name="Simpson J.R."/>
            <person name="Lauterbach L."/>
            <person name="Steele A.D."/>
            <person name="Gui C."/>
            <person name="Meng S."/>
            <person name="Li G."/>
            <person name="Viehrig K."/>
            <person name="Ye F."/>
            <person name="Su P."/>
            <person name="Kiefer A.F."/>
            <person name="Nichols A."/>
            <person name="Cepeda A.J."/>
            <person name="Yan W."/>
            <person name="Fan B."/>
            <person name="Jiang Y."/>
            <person name="Adhikari A."/>
            <person name="Zheng C.-J."/>
            <person name="Schuster L."/>
            <person name="Cowan T.M."/>
            <person name="Smanski M.J."/>
            <person name="Chevrette M.G."/>
            <person name="De Carvalho L.P.S."/>
            <person name="Shen B."/>
        </authorList>
    </citation>
    <scope>NUCLEOTIDE SEQUENCE [LARGE SCALE GENOMIC DNA]</scope>
    <source>
        <strain evidence="2 3">NPDC015755</strain>
    </source>
</reference>
<name>A0ABW6YLB8_9ACTN</name>
<evidence type="ECO:0000256" key="1">
    <source>
        <dbReference type="SAM" id="MobiDB-lite"/>
    </source>
</evidence>
<evidence type="ECO:0000313" key="3">
    <source>
        <dbReference type="Proteomes" id="UP001603013"/>
    </source>
</evidence>
<dbReference type="Pfam" id="PF19457">
    <property type="entry name" value="DUF5994"/>
    <property type="match status" value="1"/>
</dbReference>
<feature type="compositionally biased region" description="Basic and acidic residues" evidence="1">
    <location>
        <begin position="1"/>
        <end position="12"/>
    </location>
</feature>
<sequence length="197" mass="21587">MQWAVDKIRADRSPVPPGKLFAATTPDQLQALSRLAETPAELQLPLDPRRRSATPPSVLRPPRPAAWRPCARPGRLPTTRRQSKRLTGPPPSHCVCRSPPAAGHRLRWTARSRDLQAELPALTAGVGPAVGPHPRVTVNPTHWPAIARKVPVAGHVVHGGWFLAEQDPHDLLLLSYRVGRRNLQVVLPQTVLTRPPG</sequence>
<evidence type="ECO:0000313" key="2">
    <source>
        <dbReference type="EMBL" id="MFF8280658.1"/>
    </source>
</evidence>
<gene>
    <name evidence="2" type="ORF">ACF05T_32070</name>
</gene>
<comment type="caution">
    <text evidence="2">The sequence shown here is derived from an EMBL/GenBank/DDBJ whole genome shotgun (WGS) entry which is preliminary data.</text>
</comment>
<accession>A0ABW6YLB8</accession>
<dbReference type="Proteomes" id="UP001603013">
    <property type="component" value="Unassembled WGS sequence"/>
</dbReference>
<organism evidence="2 3">
    <name type="scientific">Streptomyces lateritius</name>
    <dbReference type="NCBI Taxonomy" id="67313"/>
    <lineage>
        <taxon>Bacteria</taxon>
        <taxon>Bacillati</taxon>
        <taxon>Actinomycetota</taxon>
        <taxon>Actinomycetes</taxon>
        <taxon>Kitasatosporales</taxon>
        <taxon>Streptomycetaceae</taxon>
        <taxon>Streptomyces</taxon>
    </lineage>
</organism>
<proteinExistence type="predicted"/>
<dbReference type="EMBL" id="JBIBSM010000024">
    <property type="protein sequence ID" value="MFF8280658.1"/>
    <property type="molecule type" value="Genomic_DNA"/>
</dbReference>
<dbReference type="InterPro" id="IPR046036">
    <property type="entry name" value="DUF5994"/>
</dbReference>
<feature type="region of interest" description="Disordered" evidence="1">
    <location>
        <begin position="39"/>
        <end position="93"/>
    </location>
</feature>
<protein>
    <submittedName>
        <fullName evidence="2">DUF5994 family protein</fullName>
    </submittedName>
</protein>